<proteinExistence type="inferred from homology"/>
<dbReference type="InterPro" id="IPR011922">
    <property type="entry name" value="Cell_div_FtsL"/>
</dbReference>
<evidence type="ECO:0000256" key="8">
    <source>
        <dbReference type="HAMAP-Rule" id="MF_00910"/>
    </source>
</evidence>
<comment type="function">
    <text evidence="8">Essential cell division protein. May link together the upstream cell division proteins, which are predominantly cytoplasmic, with the downstream cell division proteins, which are predominantly periplasmic.</text>
</comment>
<evidence type="ECO:0000313" key="11">
    <source>
        <dbReference type="EMBL" id="ADN74553.1"/>
    </source>
</evidence>
<dbReference type="EMBL" id="CP002209">
    <property type="protein sequence ID" value="ADN74553.1"/>
    <property type="molecule type" value="Genomic_DNA"/>
</dbReference>
<evidence type="ECO:0000313" key="12">
    <source>
        <dbReference type="Proteomes" id="UP000006683"/>
    </source>
</evidence>
<organism evidence="11 12">
    <name type="scientific">Ferrimonas balearica (strain DSM 9799 / CCM 4581 / KCTC 23876 / PAT)</name>
    <dbReference type="NCBI Taxonomy" id="550540"/>
    <lineage>
        <taxon>Bacteria</taxon>
        <taxon>Pseudomonadati</taxon>
        <taxon>Pseudomonadota</taxon>
        <taxon>Gammaproteobacteria</taxon>
        <taxon>Alteromonadales</taxon>
        <taxon>Ferrimonadaceae</taxon>
        <taxon>Ferrimonas</taxon>
    </lineage>
</organism>
<dbReference type="GO" id="GO:0032153">
    <property type="term" value="C:cell division site"/>
    <property type="evidence" value="ECO:0007669"/>
    <property type="project" value="UniProtKB-UniRule"/>
</dbReference>
<evidence type="ECO:0000256" key="5">
    <source>
        <dbReference type="ARBA" id="ARBA00022989"/>
    </source>
</evidence>
<reference evidence="11 12" key="1">
    <citation type="journal article" date="2010" name="Stand. Genomic Sci.">
        <title>Complete genome sequence of Ferrimonas balearica type strain (PAT).</title>
        <authorList>
            <person name="Nolan M."/>
            <person name="Sikorski J."/>
            <person name="Davenport K."/>
            <person name="Lucas S."/>
            <person name="Glavina Del Rio T."/>
            <person name="Tice H."/>
            <person name="Cheng J."/>
            <person name="Goodwin L."/>
            <person name="Pitluck S."/>
            <person name="Liolios K."/>
            <person name="Ivanova N."/>
            <person name="Mavromatis K."/>
            <person name="Ovchinnikova G."/>
            <person name="Pati A."/>
            <person name="Chen A."/>
            <person name="Palaniappan K."/>
            <person name="Land M."/>
            <person name="Hauser L."/>
            <person name="Chang Y."/>
            <person name="Jeffries C."/>
            <person name="Tapia R."/>
            <person name="Brettin T."/>
            <person name="Detter J."/>
            <person name="Han C."/>
            <person name="Yasawong M."/>
            <person name="Rohde M."/>
            <person name="Tindall B."/>
            <person name="Goker M."/>
            <person name="Woyke T."/>
            <person name="Bristow J."/>
            <person name="Eisen J."/>
            <person name="Markowitz V."/>
            <person name="Hugenholtz P."/>
            <person name="Kyrpides N."/>
            <person name="Klenk H."/>
            <person name="Lapidus A."/>
        </authorList>
    </citation>
    <scope>NUCLEOTIDE SEQUENCE [LARGE SCALE GENOMIC DNA]</scope>
    <source>
        <strain evidence="12">DSM 9799 / CCM 4581 / KCTC 23876 / PAT</strain>
    </source>
</reference>
<dbReference type="PANTHER" id="PTHR37479">
    <property type="entry name" value="CELL DIVISION PROTEIN FTSL"/>
    <property type="match status" value="1"/>
</dbReference>
<dbReference type="KEGG" id="fbl:Fbal_0339"/>
<evidence type="ECO:0000256" key="2">
    <source>
        <dbReference type="ARBA" id="ARBA00022475"/>
    </source>
</evidence>
<dbReference type="AlphaFoldDB" id="E1SMJ8"/>
<dbReference type="Pfam" id="PF04999">
    <property type="entry name" value="FtsL"/>
    <property type="match status" value="1"/>
</dbReference>
<dbReference type="GO" id="GO:0005886">
    <property type="term" value="C:plasma membrane"/>
    <property type="evidence" value="ECO:0007669"/>
    <property type="project" value="UniProtKB-SubCell"/>
</dbReference>
<dbReference type="OrthoDB" id="6196803at2"/>
<name>E1SMJ8_FERBD</name>
<keyword evidence="6 8" id="KW-0472">Membrane</keyword>
<keyword evidence="8" id="KW-0997">Cell inner membrane</keyword>
<sequence>MTTNLARIIGKDLWHHKWLVALSLCVLGSALAVVWSAQESRNLTAHWNDLLQQRDQLDVQWRHLLLEEQTLAEHSRVARMASKDLNMHRPKPSAERVVRLP</sequence>
<evidence type="ECO:0000256" key="6">
    <source>
        <dbReference type="ARBA" id="ARBA00023136"/>
    </source>
</evidence>
<dbReference type="GO" id="GO:0043093">
    <property type="term" value="P:FtsZ-dependent cytokinesis"/>
    <property type="evidence" value="ECO:0007669"/>
    <property type="project" value="UniProtKB-UniRule"/>
</dbReference>
<protein>
    <recommendedName>
        <fullName evidence="8 9">Cell division protein FtsL</fullName>
    </recommendedName>
</protein>
<evidence type="ECO:0000256" key="7">
    <source>
        <dbReference type="ARBA" id="ARBA00023306"/>
    </source>
</evidence>
<evidence type="ECO:0000256" key="10">
    <source>
        <dbReference type="SAM" id="MobiDB-lite"/>
    </source>
</evidence>
<dbReference type="HAMAP" id="MF_00910">
    <property type="entry name" value="FtsL"/>
    <property type="match status" value="1"/>
</dbReference>
<dbReference type="eggNOG" id="COG3116">
    <property type="taxonomic scope" value="Bacteria"/>
</dbReference>
<keyword evidence="2 8" id="KW-1003">Cell membrane</keyword>
<comment type="subunit">
    <text evidence="8">Part of a complex composed of FtsB, FtsL and FtsQ.</text>
</comment>
<feature type="region of interest" description="Disordered" evidence="10">
    <location>
        <begin position="82"/>
        <end position="101"/>
    </location>
</feature>
<keyword evidence="4 8" id="KW-0812">Transmembrane</keyword>
<keyword evidence="12" id="KW-1185">Reference proteome</keyword>
<evidence type="ECO:0000256" key="4">
    <source>
        <dbReference type="ARBA" id="ARBA00022692"/>
    </source>
</evidence>
<dbReference type="PANTHER" id="PTHR37479:SF1">
    <property type="entry name" value="CELL DIVISION PROTEIN FTSL"/>
    <property type="match status" value="1"/>
</dbReference>
<dbReference type="RefSeq" id="WP_013343859.1">
    <property type="nucleotide sequence ID" value="NC_014541.1"/>
</dbReference>
<accession>E1SMJ8</accession>
<evidence type="ECO:0000256" key="1">
    <source>
        <dbReference type="ARBA" id="ARBA00004401"/>
    </source>
</evidence>
<dbReference type="Proteomes" id="UP000006683">
    <property type="component" value="Chromosome"/>
</dbReference>
<comment type="subcellular location">
    <subcellularLocation>
        <location evidence="8">Cell inner membrane</location>
        <topology evidence="8">Single-pass type II membrane protein</topology>
    </subcellularLocation>
    <subcellularLocation>
        <location evidence="1">Cell membrane</location>
        <topology evidence="1">Single-pass type II membrane protein</topology>
    </subcellularLocation>
    <text evidence="8">Localizes to the division septum where it forms a ring structure.</text>
</comment>
<gene>
    <name evidence="8" type="primary">ftsL</name>
    <name evidence="11" type="ordered locus">Fbal_0339</name>
</gene>
<comment type="similarity">
    <text evidence="8">Belongs to the FtsL family.</text>
</comment>
<evidence type="ECO:0000256" key="9">
    <source>
        <dbReference type="NCBIfam" id="TIGR02209"/>
    </source>
</evidence>
<keyword evidence="3 8" id="KW-0132">Cell division</keyword>
<dbReference type="HOGENOM" id="CLU_156524_2_0_6"/>
<dbReference type="NCBIfam" id="TIGR02209">
    <property type="entry name" value="ftsL_broad"/>
    <property type="match status" value="1"/>
</dbReference>
<keyword evidence="5 8" id="KW-1133">Transmembrane helix</keyword>
<keyword evidence="7 8" id="KW-0131">Cell cycle</keyword>
<dbReference type="STRING" id="550540.Fbal_0339"/>
<dbReference type="GeneID" id="67180591"/>
<evidence type="ECO:0000256" key="3">
    <source>
        <dbReference type="ARBA" id="ARBA00022618"/>
    </source>
</evidence>